<organism evidence="3 4">
    <name type="scientific">Abyssobacteria bacterium (strain SURF_5)</name>
    <dbReference type="NCBI Taxonomy" id="2093360"/>
    <lineage>
        <taxon>Bacteria</taxon>
        <taxon>Pseudomonadati</taxon>
        <taxon>Candidatus Hydrogenedentota</taxon>
        <taxon>Candidatus Abyssobacteria</taxon>
    </lineage>
</organism>
<dbReference type="Proteomes" id="UP000265882">
    <property type="component" value="Unassembled WGS sequence"/>
</dbReference>
<gene>
    <name evidence="3" type="ORF">C4520_13940</name>
</gene>
<dbReference type="InterPro" id="IPR000917">
    <property type="entry name" value="Sulfatase_N"/>
</dbReference>
<dbReference type="InterPro" id="IPR050738">
    <property type="entry name" value="Sulfatase"/>
</dbReference>
<dbReference type="CDD" id="cd16148">
    <property type="entry name" value="sulfatase_like"/>
    <property type="match status" value="1"/>
</dbReference>
<dbReference type="Gene3D" id="3.40.720.10">
    <property type="entry name" value="Alkaline Phosphatase, subunit A"/>
    <property type="match status" value="1"/>
</dbReference>
<comment type="similarity">
    <text evidence="1">Belongs to the sulfatase family.</text>
</comment>
<evidence type="ECO:0000259" key="2">
    <source>
        <dbReference type="Pfam" id="PF00884"/>
    </source>
</evidence>
<dbReference type="GO" id="GO:0004065">
    <property type="term" value="F:arylsulfatase activity"/>
    <property type="evidence" value="ECO:0007669"/>
    <property type="project" value="TreeGrafter"/>
</dbReference>
<evidence type="ECO:0000313" key="4">
    <source>
        <dbReference type="Proteomes" id="UP000265882"/>
    </source>
</evidence>
<accession>A0A3A4NSZ6</accession>
<dbReference type="AlphaFoldDB" id="A0A3A4NSZ6"/>
<dbReference type="Pfam" id="PF00884">
    <property type="entry name" value="Sulfatase"/>
    <property type="match status" value="1"/>
</dbReference>
<dbReference type="EMBL" id="QZKU01000098">
    <property type="protein sequence ID" value="RJP18691.1"/>
    <property type="molecule type" value="Genomic_DNA"/>
</dbReference>
<sequence>MMSGKILEANIVSSLYGRKGLMNAILIILDTLRQDHVGCYGNNWIKTPHLDALARESVRFTNMYPESLPTLPCRRSIYTGRRVFPFVNHSPQKGDFVGLSPGWGPIEEDRETLAETLQMYRYRTCLISDVYHQFKPSKNFHRGFDQWTWIRGQESDSYLSGPLPSKDLILHHTPENILYAWQLEMALEKYLTNIQYRKREEDYFAPQVFGAAMDWLDANRDAKNFFLTIESFDPHEPWDPPLHYRRLYDDEEVPGLREVIFSLYGSVNQLTARELKRMRANYAGEVTMVDLWLGKFIAKVRELRLLEKTLIVVVSDHGHCLGEHGIVSKQGYPMSREVADLVMMIRYPDGTAGGRVCNALCYQHDIPATILKALDLSPPDEMEGKDLRPAIVEGKQLYDHATTGWGPFVMVRDHDYWYNAYLWGERPMLFDLRADPHLANNLADRKKDVVKRMSERALEDAGGMIPEHLRVAADMNIPGCTPLEAQLE</sequence>
<protein>
    <submittedName>
        <fullName evidence="3">Sulfatase</fullName>
    </submittedName>
</protein>
<reference evidence="3 4" key="1">
    <citation type="journal article" date="2017" name="ISME J.">
        <title>Energy and carbon metabolisms in a deep terrestrial subsurface fluid microbial community.</title>
        <authorList>
            <person name="Momper L."/>
            <person name="Jungbluth S.P."/>
            <person name="Lee M.D."/>
            <person name="Amend J.P."/>
        </authorList>
    </citation>
    <scope>NUCLEOTIDE SEQUENCE [LARGE SCALE GENOMIC DNA]</scope>
    <source>
        <strain evidence="3">SURF_5</strain>
    </source>
</reference>
<evidence type="ECO:0000313" key="3">
    <source>
        <dbReference type="EMBL" id="RJP18691.1"/>
    </source>
</evidence>
<feature type="domain" description="Sulfatase N-terminal" evidence="2">
    <location>
        <begin position="23"/>
        <end position="375"/>
    </location>
</feature>
<evidence type="ECO:0000256" key="1">
    <source>
        <dbReference type="ARBA" id="ARBA00008779"/>
    </source>
</evidence>
<dbReference type="InterPro" id="IPR017850">
    <property type="entry name" value="Alkaline_phosphatase_core_sf"/>
</dbReference>
<dbReference type="SUPFAM" id="SSF53649">
    <property type="entry name" value="Alkaline phosphatase-like"/>
    <property type="match status" value="1"/>
</dbReference>
<proteinExistence type="inferred from homology"/>
<comment type="caution">
    <text evidence="3">The sequence shown here is derived from an EMBL/GenBank/DDBJ whole genome shotgun (WGS) entry which is preliminary data.</text>
</comment>
<dbReference type="PANTHER" id="PTHR42693">
    <property type="entry name" value="ARYLSULFATASE FAMILY MEMBER"/>
    <property type="match status" value="1"/>
</dbReference>
<dbReference type="PANTHER" id="PTHR42693:SF33">
    <property type="entry name" value="ARYLSULFATASE"/>
    <property type="match status" value="1"/>
</dbReference>
<name>A0A3A4NSZ6_ABYX5</name>